<gene>
    <name evidence="2" type="ORF">CDD81_5239</name>
</gene>
<dbReference type="OrthoDB" id="10370591at2759"/>
<sequence>MMSFPIDTVFYRPQLGLGQECAFMTDLSLALPSAFGASESDFLPTGSRAVDITFFVVNYFPAFIKQQINTYDKQQQVRQRWESTIDEYSQRCLGEIHENVRTLYALFLELVVHEWHNLWAQGEPSEVKSCHVEAIKKSLIDMLVKRGGWISPITLRHYKHLPVCKWTLWAEELRLLAVDPKLAAAGGTKRPAPPGESEKVEKRKIC</sequence>
<proteinExistence type="predicted"/>
<accession>A0A2C5YDU7</accession>
<organism evidence="2 3">
    <name type="scientific">Ophiocordyceps australis</name>
    <dbReference type="NCBI Taxonomy" id="1399860"/>
    <lineage>
        <taxon>Eukaryota</taxon>
        <taxon>Fungi</taxon>
        <taxon>Dikarya</taxon>
        <taxon>Ascomycota</taxon>
        <taxon>Pezizomycotina</taxon>
        <taxon>Sordariomycetes</taxon>
        <taxon>Hypocreomycetidae</taxon>
        <taxon>Hypocreales</taxon>
        <taxon>Ophiocordycipitaceae</taxon>
        <taxon>Ophiocordyceps</taxon>
    </lineage>
</organism>
<reference evidence="2 3" key="1">
    <citation type="submission" date="2017-06" db="EMBL/GenBank/DDBJ databases">
        <title>Ant-infecting Ophiocordyceps genomes reveal a high diversity of potential behavioral manipulation genes and a possible major role for enterotoxins.</title>
        <authorList>
            <person name="De Bekker C."/>
            <person name="Evans H.C."/>
            <person name="Brachmann A."/>
            <person name="Hughes D.P."/>
        </authorList>
    </citation>
    <scope>NUCLEOTIDE SEQUENCE [LARGE SCALE GENOMIC DNA]</scope>
    <source>
        <strain evidence="2 3">Map64</strain>
    </source>
</reference>
<name>A0A2C5YDU7_9HYPO</name>
<dbReference type="AlphaFoldDB" id="A0A2C5YDU7"/>
<dbReference type="Proteomes" id="UP000226192">
    <property type="component" value="Unassembled WGS sequence"/>
</dbReference>
<protein>
    <submittedName>
        <fullName evidence="2">Uncharacterized protein</fullName>
    </submittedName>
</protein>
<keyword evidence="3" id="KW-1185">Reference proteome</keyword>
<dbReference type="EMBL" id="NJET01000004">
    <property type="protein sequence ID" value="PHH66887.1"/>
    <property type="molecule type" value="Genomic_DNA"/>
</dbReference>
<comment type="caution">
    <text evidence="2">The sequence shown here is derived from an EMBL/GenBank/DDBJ whole genome shotgun (WGS) entry which is preliminary data.</text>
</comment>
<feature type="region of interest" description="Disordered" evidence="1">
    <location>
        <begin position="185"/>
        <end position="206"/>
    </location>
</feature>
<evidence type="ECO:0000313" key="3">
    <source>
        <dbReference type="Proteomes" id="UP000226192"/>
    </source>
</evidence>
<evidence type="ECO:0000256" key="1">
    <source>
        <dbReference type="SAM" id="MobiDB-lite"/>
    </source>
</evidence>
<evidence type="ECO:0000313" key="2">
    <source>
        <dbReference type="EMBL" id="PHH66887.1"/>
    </source>
</evidence>
<feature type="compositionally biased region" description="Basic and acidic residues" evidence="1">
    <location>
        <begin position="196"/>
        <end position="206"/>
    </location>
</feature>